<dbReference type="InterPro" id="IPR007995">
    <property type="entry name" value="DUF742"/>
</dbReference>
<dbReference type="RefSeq" id="WP_088898183.1">
    <property type="nucleotide sequence ID" value="NZ_VLJT01000017.1"/>
</dbReference>
<dbReference type="PANTHER" id="PTHR36221">
    <property type="entry name" value="DUF742 DOMAIN-CONTAINING PROTEIN"/>
    <property type="match status" value="1"/>
</dbReference>
<evidence type="ECO:0000313" key="3">
    <source>
        <dbReference type="Proteomes" id="UP000317573"/>
    </source>
</evidence>
<dbReference type="AlphaFoldDB" id="A0A562E5E1"/>
<organism evidence="2 3">
    <name type="scientific">Rhodococcus rhodochrous J45</name>
    <dbReference type="NCBI Taxonomy" id="935266"/>
    <lineage>
        <taxon>Bacteria</taxon>
        <taxon>Bacillati</taxon>
        <taxon>Actinomycetota</taxon>
        <taxon>Actinomycetes</taxon>
        <taxon>Mycobacteriales</taxon>
        <taxon>Nocardiaceae</taxon>
        <taxon>Rhodococcus</taxon>
    </lineage>
</organism>
<dbReference type="EMBL" id="VLJT01000017">
    <property type="protein sequence ID" value="TWH17225.1"/>
    <property type="molecule type" value="Genomic_DNA"/>
</dbReference>
<proteinExistence type="predicted"/>
<protein>
    <submittedName>
        <fullName evidence="2">Uncharacterized protein DUF742</fullName>
    </submittedName>
</protein>
<evidence type="ECO:0000313" key="2">
    <source>
        <dbReference type="EMBL" id="TWH17225.1"/>
    </source>
</evidence>
<gene>
    <name evidence="2" type="ORF">L618_000200003060</name>
</gene>
<dbReference type="Pfam" id="PF05331">
    <property type="entry name" value="DUF742"/>
    <property type="match status" value="1"/>
</dbReference>
<name>A0A562E5E1_RHORH</name>
<reference evidence="2 3" key="1">
    <citation type="submission" date="2019-07" db="EMBL/GenBank/DDBJ databases">
        <title>Genome sequencing of lignin-degrading bacterial isolates.</title>
        <authorList>
            <person name="Gladden J."/>
        </authorList>
    </citation>
    <scope>NUCLEOTIDE SEQUENCE [LARGE SCALE GENOMIC DNA]</scope>
    <source>
        <strain evidence="2 3">J45</strain>
    </source>
</reference>
<comment type="caution">
    <text evidence="2">The sequence shown here is derived from an EMBL/GenBank/DDBJ whole genome shotgun (WGS) entry which is preliminary data.</text>
</comment>
<evidence type="ECO:0000256" key="1">
    <source>
        <dbReference type="SAM" id="MobiDB-lite"/>
    </source>
</evidence>
<accession>A0A562E5E1</accession>
<feature type="region of interest" description="Disordered" evidence="1">
    <location>
        <begin position="13"/>
        <end position="42"/>
    </location>
</feature>
<feature type="region of interest" description="Disordered" evidence="1">
    <location>
        <begin position="79"/>
        <end position="102"/>
    </location>
</feature>
<dbReference type="Proteomes" id="UP000317573">
    <property type="component" value="Unassembled WGS sequence"/>
</dbReference>
<dbReference type="PANTHER" id="PTHR36221:SF1">
    <property type="entry name" value="DUF742 DOMAIN-CONTAINING PROTEIN"/>
    <property type="match status" value="1"/>
</dbReference>
<sequence length="216" mass="22757">MSVADSEWPVVGATGARFGSGRSRRRRRPADHAVPVRNHREPGPVVDEVTAAEVYRPAAQPVDTAQPVDRARSVDRAQSVGAAQAAGRNAGTGTSVGIEDMNQPETSSFVRPFVRSGGRTRAEVELPLEVLVSAVPSAMGSESGPAMDEHRLVLALCAQPRSIMEIAALAQIPLGVARVLVGDLAATGEITVHRTADKVGPNVELLERVLTGLNHL</sequence>